<evidence type="ECO:0000256" key="1">
    <source>
        <dbReference type="SAM" id="Coils"/>
    </source>
</evidence>
<feature type="domain" description="HRDC" evidence="2">
    <location>
        <begin position="105"/>
        <end position="185"/>
    </location>
</feature>
<dbReference type="SUPFAM" id="SSF47819">
    <property type="entry name" value="HRDC-like"/>
    <property type="match status" value="1"/>
</dbReference>
<proteinExistence type="predicted"/>
<reference evidence="3 4" key="1">
    <citation type="submission" date="2019-11" db="EMBL/GenBank/DDBJ databases">
        <title>Draft genome sequences of five Paenibacillus species of dairy origin.</title>
        <authorList>
            <person name="Olajide A.M."/>
            <person name="Chen S."/>
            <person name="Lapointe G."/>
        </authorList>
    </citation>
    <scope>NUCLEOTIDE SEQUENCE [LARGE SCALE GENOMIC DNA]</scope>
    <source>
        <strain evidence="3 4">2CS3</strain>
    </source>
</reference>
<dbReference type="Proteomes" id="UP000450917">
    <property type="component" value="Unassembled WGS sequence"/>
</dbReference>
<dbReference type="InterPro" id="IPR010997">
    <property type="entry name" value="HRDC-like_sf"/>
</dbReference>
<dbReference type="SMART" id="SM00341">
    <property type="entry name" value="HRDC"/>
    <property type="match status" value="1"/>
</dbReference>
<comment type="caution">
    <text evidence="3">The sequence shown here is derived from an EMBL/GenBank/DDBJ whole genome shotgun (WGS) entry which is preliminary data.</text>
</comment>
<feature type="coiled-coil region" evidence="1">
    <location>
        <begin position="203"/>
        <end position="253"/>
    </location>
</feature>
<evidence type="ECO:0000313" key="3">
    <source>
        <dbReference type="EMBL" id="MUG70857.1"/>
    </source>
</evidence>
<dbReference type="EMBL" id="WNZX01000006">
    <property type="protein sequence ID" value="MUG70857.1"/>
    <property type="molecule type" value="Genomic_DNA"/>
</dbReference>
<name>A0A7X3CT95_9BACL</name>
<gene>
    <name evidence="3" type="ORF">GNP93_09210</name>
</gene>
<dbReference type="GO" id="GO:0003676">
    <property type="term" value="F:nucleic acid binding"/>
    <property type="evidence" value="ECO:0007669"/>
    <property type="project" value="InterPro"/>
</dbReference>
<dbReference type="InterPro" id="IPR002121">
    <property type="entry name" value="HRDC_dom"/>
</dbReference>
<sequence>MNLIFLNSLEKAGKEGNVRTAQVTIGEQQGIWHIMWTEVQEDGRKTQESWYEGLHWEEMLAVFRERVFAKQCEGFKPLLDIRISELADMDDRTAYTQLLHYYSEQHAEEPLYEALRQWRFKQAASDGKAPFIIATNRLLKMIAAFLPHTEDELRQLPGMGKAKAERYGKDILAITIQQERVTSFPLAWVQEQVNPAEFNTWLLQEKERRRKAEADKLENKRVLLEAISRGEMLDELQEKIRVQRKELLGWIEELDRDGYDLAPYIEQVLEQVPAVERELAWQAFEQQGDRYLKPILQKVYAQDSLSAKEAERIYEWLRLLRLKFRRTERPKQGEAS</sequence>
<accession>A0A7X3CT95</accession>
<dbReference type="Pfam" id="PF00570">
    <property type="entry name" value="HRDC"/>
    <property type="match status" value="1"/>
</dbReference>
<protein>
    <submittedName>
        <fullName evidence="3">Aldolase</fullName>
    </submittedName>
</protein>
<evidence type="ECO:0000313" key="4">
    <source>
        <dbReference type="Proteomes" id="UP000450917"/>
    </source>
</evidence>
<dbReference type="RefSeq" id="WP_127608222.1">
    <property type="nucleotide sequence ID" value="NZ_JARTHJ010000178.1"/>
</dbReference>
<dbReference type="AlphaFoldDB" id="A0A7X3CT95"/>
<dbReference type="InterPro" id="IPR044876">
    <property type="entry name" value="HRDC_dom_sf"/>
</dbReference>
<evidence type="ECO:0000259" key="2">
    <source>
        <dbReference type="PROSITE" id="PS50967"/>
    </source>
</evidence>
<organism evidence="3 4">
    <name type="scientific">Paenibacillus validus</name>
    <dbReference type="NCBI Taxonomy" id="44253"/>
    <lineage>
        <taxon>Bacteria</taxon>
        <taxon>Bacillati</taxon>
        <taxon>Bacillota</taxon>
        <taxon>Bacilli</taxon>
        <taxon>Bacillales</taxon>
        <taxon>Paenibacillaceae</taxon>
        <taxon>Paenibacillus</taxon>
    </lineage>
</organism>
<keyword evidence="4" id="KW-1185">Reference proteome</keyword>
<dbReference type="GO" id="GO:0000166">
    <property type="term" value="F:nucleotide binding"/>
    <property type="evidence" value="ECO:0007669"/>
    <property type="project" value="InterPro"/>
</dbReference>
<dbReference type="Gene3D" id="1.10.150.80">
    <property type="entry name" value="HRDC domain"/>
    <property type="match status" value="1"/>
</dbReference>
<dbReference type="PROSITE" id="PS50967">
    <property type="entry name" value="HRDC"/>
    <property type="match status" value="1"/>
</dbReference>
<keyword evidence="1" id="KW-0175">Coiled coil</keyword>